<proteinExistence type="predicted"/>
<dbReference type="Proteomes" id="UP000019471">
    <property type="component" value="Unassembled WGS sequence"/>
</dbReference>
<dbReference type="AlphaFoldDB" id="W9X0H8"/>
<dbReference type="PANTHER" id="PTHR47381">
    <property type="entry name" value="ALPHA/BETA-HYDROLASES SUPERFAMILY PROTEIN"/>
    <property type="match status" value="1"/>
</dbReference>
<reference evidence="2 3" key="1">
    <citation type="submission" date="2013-03" db="EMBL/GenBank/DDBJ databases">
        <title>The Genome Sequence of Cladophialophora psammophila CBS 110553.</title>
        <authorList>
            <consortium name="The Broad Institute Genomics Platform"/>
            <person name="Cuomo C."/>
            <person name="de Hoog S."/>
            <person name="Gorbushina A."/>
            <person name="Walker B."/>
            <person name="Young S.K."/>
            <person name="Zeng Q."/>
            <person name="Gargeya S."/>
            <person name="Fitzgerald M."/>
            <person name="Haas B."/>
            <person name="Abouelleil A."/>
            <person name="Allen A.W."/>
            <person name="Alvarado L."/>
            <person name="Arachchi H.M."/>
            <person name="Berlin A.M."/>
            <person name="Chapman S.B."/>
            <person name="Gainer-Dewar J."/>
            <person name="Goldberg J."/>
            <person name="Griggs A."/>
            <person name="Gujja S."/>
            <person name="Hansen M."/>
            <person name="Howarth C."/>
            <person name="Imamovic A."/>
            <person name="Ireland A."/>
            <person name="Larimer J."/>
            <person name="McCowan C."/>
            <person name="Murphy C."/>
            <person name="Pearson M."/>
            <person name="Poon T.W."/>
            <person name="Priest M."/>
            <person name="Roberts A."/>
            <person name="Saif S."/>
            <person name="Shea T."/>
            <person name="Sisk P."/>
            <person name="Sykes S."/>
            <person name="Wortman J."/>
            <person name="Nusbaum C."/>
            <person name="Birren B."/>
        </authorList>
    </citation>
    <scope>NUCLEOTIDE SEQUENCE [LARGE SCALE GENOMIC DNA]</scope>
    <source>
        <strain evidence="2 3">CBS 110553</strain>
    </source>
</reference>
<dbReference type="STRING" id="1182543.W9X0H8"/>
<evidence type="ECO:0000256" key="1">
    <source>
        <dbReference type="SAM" id="MobiDB-lite"/>
    </source>
</evidence>
<evidence type="ECO:0000313" key="3">
    <source>
        <dbReference type="Proteomes" id="UP000019471"/>
    </source>
</evidence>
<dbReference type="HOGENOM" id="CLU_048444_0_0_1"/>
<keyword evidence="3" id="KW-1185">Reference proteome</keyword>
<dbReference type="SUPFAM" id="SSF53474">
    <property type="entry name" value="alpha/beta-Hydrolases"/>
    <property type="match status" value="1"/>
</dbReference>
<dbReference type="GeneID" id="19191185"/>
<dbReference type="PANTHER" id="PTHR47381:SF3">
    <property type="entry name" value="ALPHA_BETA-HYDROLASES SUPERFAMILY PROTEIN"/>
    <property type="match status" value="1"/>
</dbReference>
<comment type="caution">
    <text evidence="2">The sequence shown here is derived from an EMBL/GenBank/DDBJ whole genome shotgun (WGS) entry which is preliminary data.</text>
</comment>
<organism evidence="2 3">
    <name type="scientific">Cladophialophora psammophila CBS 110553</name>
    <dbReference type="NCBI Taxonomy" id="1182543"/>
    <lineage>
        <taxon>Eukaryota</taxon>
        <taxon>Fungi</taxon>
        <taxon>Dikarya</taxon>
        <taxon>Ascomycota</taxon>
        <taxon>Pezizomycotina</taxon>
        <taxon>Eurotiomycetes</taxon>
        <taxon>Chaetothyriomycetidae</taxon>
        <taxon>Chaetothyriales</taxon>
        <taxon>Herpotrichiellaceae</taxon>
        <taxon>Cladophialophora</taxon>
    </lineage>
</organism>
<dbReference type="InterPro" id="IPR029058">
    <property type="entry name" value="AB_hydrolase_fold"/>
</dbReference>
<name>W9X0H8_9EURO</name>
<evidence type="ECO:0000313" key="2">
    <source>
        <dbReference type="EMBL" id="EXJ70406.1"/>
    </source>
</evidence>
<gene>
    <name evidence="2" type="ORF">A1O5_06474</name>
</gene>
<dbReference type="EMBL" id="AMGX01000009">
    <property type="protein sequence ID" value="EXJ70406.1"/>
    <property type="molecule type" value="Genomic_DNA"/>
</dbReference>
<sequence>MSGDHHQQQHLQKSSLEPRFSLPRTTPASSRTDIVIGGIRVYVYGLDELAHKTNAEVAVLYLAHNRKRSYLVTEDIAYEVLHRYRTEKGRKKKYELIALTINMRNHGDREVCVDFPFPTSVPIFAGRIPSDSKHEFEKQLWVFGSDVYVFNGQVSPQANYTWDDENDNHGMDLLSMISGSAQDFKLILDYLPAYLPQFTRFHNIMAGVSLGGHTAWRMAPLASPGQIEGFAMVVGCPSLTPLLLSRLGIDTAADLTTATYDDLEKVMTAEQKRRWPRVLAELVQEGDRAVADTFPADLPVLLCSGALDPLVPARYTAAWVERRRHLERGGDECNVGSDDGPVRFFVQENTGHSCTKEMVALLASWLGDVFQA</sequence>
<accession>W9X0H8</accession>
<evidence type="ECO:0008006" key="4">
    <source>
        <dbReference type="Google" id="ProtNLM"/>
    </source>
</evidence>
<protein>
    <recommendedName>
        <fullName evidence="4">AB hydrolase-1 domain-containing protein</fullName>
    </recommendedName>
</protein>
<dbReference type="RefSeq" id="XP_007745258.1">
    <property type="nucleotide sequence ID" value="XM_007747068.1"/>
</dbReference>
<dbReference type="Gene3D" id="3.40.50.1820">
    <property type="entry name" value="alpha/beta hydrolase"/>
    <property type="match status" value="1"/>
</dbReference>
<dbReference type="OrthoDB" id="2152248at2759"/>
<feature type="region of interest" description="Disordered" evidence="1">
    <location>
        <begin position="1"/>
        <end position="28"/>
    </location>
</feature>
<dbReference type="eggNOG" id="ENOG502S162">
    <property type="taxonomic scope" value="Eukaryota"/>
</dbReference>